<protein>
    <submittedName>
        <fullName evidence="2">Uncharacterized protein</fullName>
    </submittedName>
</protein>
<dbReference type="AlphaFoldDB" id="A0A8C6HRQ0"/>
<feature type="region of interest" description="Disordered" evidence="1">
    <location>
        <begin position="1"/>
        <end position="34"/>
    </location>
</feature>
<dbReference type="Ensembl" id="ENSMSIT00000032202.1">
    <property type="protein sequence ID" value="ENSMSIP00000025509.1"/>
    <property type="gene ID" value="ENSMSIG00000021544.1"/>
</dbReference>
<reference evidence="2" key="1">
    <citation type="submission" date="2025-08" db="UniProtKB">
        <authorList>
            <consortium name="Ensembl"/>
        </authorList>
    </citation>
    <scope>IDENTIFICATION</scope>
</reference>
<accession>A0A8C6HRQ0</accession>
<keyword evidence="3" id="KW-1185">Reference proteome</keyword>
<feature type="compositionally biased region" description="Basic and acidic residues" evidence="1">
    <location>
        <begin position="78"/>
        <end position="87"/>
    </location>
</feature>
<sequence>CTLPRQVSRRPSALACAPEQCSRFPGSSPRSPATLPHTLSLRVFPSPPREVSGLSVPESFGQPAPKLQAAGAIVQTAARDRRPERLGPRSGPRHVAAGARQGLWPDHLGEPLLVAMRETLEALNSLGFSVGQPEMAPQSEPRDGFSNAQEKMSSRGESTLHSCSGHETPGQKEGIHTEQAEASCMGSQASTPQKAEPAGSVPGDHMKFHCSLMRKHQMSPDACSSVSV</sequence>
<dbReference type="GeneTree" id="ENSGT00940000169246"/>
<evidence type="ECO:0000313" key="2">
    <source>
        <dbReference type="Ensembl" id="ENSMSIP00000025509.1"/>
    </source>
</evidence>
<organism evidence="2 3">
    <name type="scientific">Mus spicilegus</name>
    <name type="common">Mound-building mouse</name>
    <dbReference type="NCBI Taxonomy" id="10103"/>
    <lineage>
        <taxon>Eukaryota</taxon>
        <taxon>Metazoa</taxon>
        <taxon>Chordata</taxon>
        <taxon>Craniata</taxon>
        <taxon>Vertebrata</taxon>
        <taxon>Euteleostomi</taxon>
        <taxon>Mammalia</taxon>
        <taxon>Eutheria</taxon>
        <taxon>Euarchontoglires</taxon>
        <taxon>Glires</taxon>
        <taxon>Rodentia</taxon>
        <taxon>Myomorpha</taxon>
        <taxon>Muroidea</taxon>
        <taxon>Muridae</taxon>
        <taxon>Murinae</taxon>
        <taxon>Mus</taxon>
        <taxon>Mus</taxon>
    </lineage>
</organism>
<evidence type="ECO:0000313" key="3">
    <source>
        <dbReference type="Proteomes" id="UP000694415"/>
    </source>
</evidence>
<feature type="region of interest" description="Disordered" evidence="1">
    <location>
        <begin position="131"/>
        <end position="203"/>
    </location>
</feature>
<proteinExistence type="predicted"/>
<feature type="region of interest" description="Disordered" evidence="1">
    <location>
        <begin position="77"/>
        <end position="96"/>
    </location>
</feature>
<evidence type="ECO:0000256" key="1">
    <source>
        <dbReference type="SAM" id="MobiDB-lite"/>
    </source>
</evidence>
<feature type="compositionally biased region" description="Basic and acidic residues" evidence="1">
    <location>
        <begin position="169"/>
        <end position="179"/>
    </location>
</feature>
<dbReference type="Proteomes" id="UP000694415">
    <property type="component" value="Unplaced"/>
</dbReference>
<name>A0A8C6HRQ0_MUSSI</name>
<feature type="compositionally biased region" description="Polar residues" evidence="1">
    <location>
        <begin position="146"/>
        <end position="162"/>
    </location>
</feature>
<reference evidence="2" key="2">
    <citation type="submission" date="2025-09" db="UniProtKB">
        <authorList>
            <consortium name="Ensembl"/>
        </authorList>
    </citation>
    <scope>IDENTIFICATION</scope>
</reference>